<evidence type="ECO:0000313" key="4">
    <source>
        <dbReference type="EMBL" id="CUU59559.1"/>
    </source>
</evidence>
<reference evidence="5" key="1">
    <citation type="submission" date="2015-11" db="EMBL/GenBank/DDBJ databases">
        <authorList>
            <person name="Varghese N."/>
        </authorList>
    </citation>
    <scope>NUCLEOTIDE SEQUENCE [LARGE SCALE GENOMIC DNA]</scope>
    <source>
        <strain evidence="5">DSM 45899</strain>
    </source>
</reference>
<accession>A0A0S4QVC8</accession>
<sequence>MAGALVFGVLVLFAGRLTDGASVVTDFGAAARDGWARLLTVGLPAAPDGDLLLLPVLLVWLAAFSTAVLVVRAEAVLAPLLPPLLGYVVALLLVASRGRSLFVLTGLIAVVGLALAVVRAAQLPGRGRIAAVAVGLTEDGTGGPGAPGGAGAPGEADQAGSDGSAPTSRPGRGRSQSGPRSRSLAGAPSWRRPRAGQLAVGIPAVALMAALGTGLAVLSPIAEGNDRFDPRDHRHPPVDITSTLNPLVQVKSARGGAERKLFTVRLPSNDGKVVTDRIRTAVLTDFDGATWRDDSVFVRTGSVLGTDDTPVTTTGREIQMDVTAQAPGGPFLPTLGQPTGIRDATVSYAYQPSSGSLAATDPLRAGDRYVLTAQVPVADDPRLPDAGVARGTEIAPYLALPANIPDEITYAAADAVGTETTAFGKITSLTAYLNNSTMFPVDLDARPGHSLGALKRFLDPGGVKADHHGYVEQFVTAFVLLARIESLPSRIAVGYLLDGRTSSQAGEFTVTSRQAFAWPEVALEGIGWVAFDPTDISKLKDRLPPPDPDDPTGGDGAAQAPEAQAADAVVRPELDRSADLGATGGGSGASSLWWVLLLVLLVVAVAIPAGIVGEKARRRRRRARSGPPAARVAGAWREVRDRLAERGLARSLSLSADQVADLAAARRGPLVGDQLALLAPLVGTALFGATEPDDTDARRAWELTAAASRELRRSDGVRRWVTATLSPVPLLPRRRR</sequence>
<evidence type="ECO:0000256" key="2">
    <source>
        <dbReference type="SAM" id="Phobius"/>
    </source>
</evidence>
<keyword evidence="2" id="KW-0472">Membrane</keyword>
<proteinExistence type="predicted"/>
<feature type="compositionally biased region" description="Gly residues" evidence="1">
    <location>
        <begin position="141"/>
        <end position="152"/>
    </location>
</feature>
<name>A0A0S4QVC8_9ACTN</name>
<dbReference type="SMART" id="SM00460">
    <property type="entry name" value="TGc"/>
    <property type="match status" value="1"/>
</dbReference>
<feature type="transmembrane region" description="Helical" evidence="2">
    <location>
        <begin position="592"/>
        <end position="612"/>
    </location>
</feature>
<keyword evidence="5" id="KW-1185">Reference proteome</keyword>
<dbReference type="Pfam" id="PF11992">
    <property type="entry name" value="TgpA_N"/>
    <property type="match status" value="1"/>
</dbReference>
<dbReference type="Pfam" id="PF01841">
    <property type="entry name" value="Transglut_core"/>
    <property type="match status" value="1"/>
</dbReference>
<dbReference type="EMBL" id="FAOZ01000029">
    <property type="protein sequence ID" value="CUU59559.1"/>
    <property type="molecule type" value="Genomic_DNA"/>
</dbReference>
<keyword evidence="2" id="KW-0812">Transmembrane</keyword>
<dbReference type="InterPro" id="IPR052901">
    <property type="entry name" value="Bact_TGase-like"/>
</dbReference>
<feature type="compositionally biased region" description="Low complexity" evidence="1">
    <location>
        <begin position="557"/>
        <end position="568"/>
    </location>
</feature>
<feature type="domain" description="Transglutaminase-like" evidence="3">
    <location>
        <begin position="463"/>
        <end position="535"/>
    </location>
</feature>
<dbReference type="InterPro" id="IPR002931">
    <property type="entry name" value="Transglutaminase-like"/>
</dbReference>
<dbReference type="InterPro" id="IPR038765">
    <property type="entry name" value="Papain-like_cys_pep_sf"/>
</dbReference>
<organism evidence="4 5">
    <name type="scientific">Parafrankia irregularis</name>
    <dbReference type="NCBI Taxonomy" id="795642"/>
    <lineage>
        <taxon>Bacteria</taxon>
        <taxon>Bacillati</taxon>
        <taxon>Actinomycetota</taxon>
        <taxon>Actinomycetes</taxon>
        <taxon>Frankiales</taxon>
        <taxon>Frankiaceae</taxon>
        <taxon>Parafrankia</taxon>
    </lineage>
</organism>
<protein>
    <submittedName>
        <fullName evidence="4">Transglutaminase-like superfamily protein</fullName>
    </submittedName>
</protein>
<dbReference type="InterPro" id="IPR021878">
    <property type="entry name" value="TgpA_N"/>
</dbReference>
<gene>
    <name evidence="4" type="ORF">Ga0074812_12929</name>
</gene>
<feature type="transmembrane region" description="Helical" evidence="2">
    <location>
        <begin position="76"/>
        <end position="95"/>
    </location>
</feature>
<dbReference type="AlphaFoldDB" id="A0A0S4QVC8"/>
<feature type="region of interest" description="Disordered" evidence="1">
    <location>
        <begin position="539"/>
        <end position="568"/>
    </location>
</feature>
<feature type="transmembrane region" description="Helical" evidence="2">
    <location>
        <begin position="198"/>
        <end position="218"/>
    </location>
</feature>
<keyword evidence="2" id="KW-1133">Transmembrane helix</keyword>
<dbReference type="Gene3D" id="3.10.620.30">
    <property type="match status" value="1"/>
</dbReference>
<dbReference type="PANTHER" id="PTHR42736">
    <property type="entry name" value="PROTEIN-GLUTAMINE GAMMA-GLUTAMYLTRANSFERASE"/>
    <property type="match status" value="1"/>
</dbReference>
<dbReference type="Proteomes" id="UP000198802">
    <property type="component" value="Unassembled WGS sequence"/>
</dbReference>
<evidence type="ECO:0000313" key="5">
    <source>
        <dbReference type="Proteomes" id="UP000198802"/>
    </source>
</evidence>
<evidence type="ECO:0000259" key="3">
    <source>
        <dbReference type="SMART" id="SM00460"/>
    </source>
</evidence>
<feature type="region of interest" description="Disordered" evidence="1">
    <location>
        <begin position="141"/>
        <end position="190"/>
    </location>
</feature>
<feature type="transmembrane region" description="Helical" evidence="2">
    <location>
        <begin position="101"/>
        <end position="118"/>
    </location>
</feature>
<feature type="transmembrane region" description="Helical" evidence="2">
    <location>
        <begin position="51"/>
        <end position="71"/>
    </location>
</feature>
<feature type="compositionally biased region" description="Low complexity" evidence="1">
    <location>
        <begin position="153"/>
        <end position="183"/>
    </location>
</feature>
<dbReference type="SUPFAM" id="SSF54001">
    <property type="entry name" value="Cysteine proteinases"/>
    <property type="match status" value="1"/>
</dbReference>
<dbReference type="PANTHER" id="PTHR42736:SF1">
    <property type="entry name" value="PROTEIN-GLUTAMINE GAMMA-GLUTAMYLTRANSFERASE"/>
    <property type="match status" value="1"/>
</dbReference>
<evidence type="ECO:0000256" key="1">
    <source>
        <dbReference type="SAM" id="MobiDB-lite"/>
    </source>
</evidence>